<evidence type="ECO:0000256" key="5">
    <source>
        <dbReference type="ARBA" id="ARBA00022490"/>
    </source>
</evidence>
<reference evidence="19 20" key="1">
    <citation type="submission" date="2018-07" db="EMBL/GenBank/DDBJ databases">
        <title>Genomic Encyclopedia of Type Strains, Phase III (KMG-III): the genomes of soil and plant-associated and newly described type strains.</title>
        <authorList>
            <person name="Whitman W."/>
        </authorList>
    </citation>
    <scope>NUCLEOTIDE SEQUENCE [LARGE SCALE GENOMIC DNA]</scope>
    <source>
        <strain evidence="19 20">CECT 8333</strain>
    </source>
</reference>
<name>A0A369B3Z3_9BACL</name>
<evidence type="ECO:0000256" key="3">
    <source>
        <dbReference type="ARBA" id="ARBA00012438"/>
    </source>
</evidence>
<keyword evidence="5" id="KW-0963">Cytoplasm</keyword>
<dbReference type="GO" id="GO:0005737">
    <property type="term" value="C:cytoplasm"/>
    <property type="evidence" value="ECO:0007669"/>
    <property type="project" value="UniProtKB-SubCell"/>
</dbReference>
<dbReference type="InterPro" id="IPR005467">
    <property type="entry name" value="His_kinase_dom"/>
</dbReference>
<dbReference type="SUPFAM" id="SSF47226">
    <property type="entry name" value="Histidine-containing phosphotransfer domain, HPT domain"/>
    <property type="match status" value="1"/>
</dbReference>
<evidence type="ECO:0000313" key="20">
    <source>
        <dbReference type="Proteomes" id="UP000253090"/>
    </source>
</evidence>
<dbReference type="InterPro" id="IPR004358">
    <property type="entry name" value="Sig_transdc_His_kin-like_C"/>
</dbReference>
<evidence type="ECO:0000256" key="14">
    <source>
        <dbReference type="PROSITE-ProRule" id="PRU00110"/>
    </source>
</evidence>
<dbReference type="InterPro" id="IPR037006">
    <property type="entry name" value="CheA-like_homodim_sf"/>
</dbReference>
<dbReference type="Pfam" id="PF01584">
    <property type="entry name" value="CheW"/>
    <property type="match status" value="1"/>
</dbReference>
<dbReference type="SUPFAM" id="SSF55874">
    <property type="entry name" value="ATPase domain of HSP90 chaperone/DNA topoisomerase II/histidine kinase"/>
    <property type="match status" value="1"/>
</dbReference>
<evidence type="ECO:0000256" key="10">
    <source>
        <dbReference type="ARBA" id="ARBA00022777"/>
    </source>
</evidence>
<evidence type="ECO:0000256" key="15">
    <source>
        <dbReference type="SAM" id="MobiDB-lite"/>
    </source>
</evidence>
<dbReference type="Proteomes" id="UP000253090">
    <property type="component" value="Unassembled WGS sequence"/>
</dbReference>
<feature type="domain" description="Histidine kinase" evidence="16">
    <location>
        <begin position="345"/>
        <end position="550"/>
    </location>
</feature>
<dbReference type="PRINTS" id="PR00344">
    <property type="entry name" value="BCTRLSENSOR"/>
</dbReference>
<evidence type="ECO:0000256" key="8">
    <source>
        <dbReference type="ARBA" id="ARBA00022679"/>
    </source>
</evidence>
<dbReference type="InterPro" id="IPR036097">
    <property type="entry name" value="HisK_dim/P_sf"/>
</dbReference>
<dbReference type="PROSITE" id="PS50109">
    <property type="entry name" value="HIS_KIN"/>
    <property type="match status" value="1"/>
</dbReference>
<keyword evidence="8" id="KW-0808">Transferase</keyword>
<dbReference type="CDD" id="cd00088">
    <property type="entry name" value="HPT"/>
    <property type="match status" value="1"/>
</dbReference>
<sequence length="690" mass="76079">MLSEYREVFLEELEEQLQLMDEEILKLEREENSHGVVQSLFRAAHTLKGSSAAMGFDVMKQLTHEMEQLLDLVRSGKRAVTGALIDRLFHALDHLKLLKLDIVDGGGGTGIDISACVQELHSFANGAEEVRQGVEQAVSPVQPVADKMESAPLRTSSVKPVLLLDTRLKVSECQDQGRQVNWIFVRISSSCPIKGARAFVIQSSLAEWGEVLYTHPELEDMEEHSSEPTEIAYLHAGQRNREELRALTMDLMDVETVRIEPVSTEEIELVQPSPVLSAPKTAGQEDASSPAKTKQQTIRVNVERLEHLMNLVGELVIDQTRIHQVERIQRRRFTDDSVEELGHISDHLSRIIGDLQESVMKTRMLPIEQLFNRFPRMIRDLSRDLGKEIELVIEGKDTELDRTLIEEIADPLIHLIRNAVDHGIEAPGVREAAGKSPKGTLTIRAAHEDNQVVIYVEDDGAGIHAEKVKASAMAKGVITQEEASYLSEPEAVELIFRPGFSMAAVVSDVSGRGVGMDIVKSHIEKLNGLIEIHTVIGKGTTFKIKLPLTLAIIDGLLVKLAGQTYIIPMSNISEIVRVTREDIVTVRGQSVILLRNQVIPVARIHEYFHLPVTEHSKQNISLVIVGSAEKRLALVVDELIGNQEIVIKSLGSYIGKVTGIAGGTILGDGSVALIMEIVGIISKIGGKTVS</sequence>
<evidence type="ECO:0000256" key="2">
    <source>
        <dbReference type="ARBA" id="ARBA00004496"/>
    </source>
</evidence>
<dbReference type="GO" id="GO:0005524">
    <property type="term" value="F:ATP binding"/>
    <property type="evidence" value="ECO:0007669"/>
    <property type="project" value="UniProtKB-KW"/>
</dbReference>
<dbReference type="SUPFAM" id="SSF55052">
    <property type="entry name" value="CheY-binding domain of CheA"/>
    <property type="match status" value="1"/>
</dbReference>
<dbReference type="InterPro" id="IPR036641">
    <property type="entry name" value="HPT_dom_sf"/>
</dbReference>
<dbReference type="EC" id="2.7.13.3" evidence="3"/>
<dbReference type="SMART" id="SM00073">
    <property type="entry name" value="HPT"/>
    <property type="match status" value="1"/>
</dbReference>
<evidence type="ECO:0000256" key="11">
    <source>
        <dbReference type="ARBA" id="ARBA00022840"/>
    </source>
</evidence>
<evidence type="ECO:0000259" key="17">
    <source>
        <dbReference type="PROSITE" id="PS50851"/>
    </source>
</evidence>
<evidence type="ECO:0000256" key="9">
    <source>
        <dbReference type="ARBA" id="ARBA00022741"/>
    </source>
</evidence>
<dbReference type="Gene3D" id="1.20.120.160">
    <property type="entry name" value="HPT domain"/>
    <property type="match status" value="1"/>
</dbReference>
<evidence type="ECO:0000256" key="7">
    <source>
        <dbReference type="ARBA" id="ARBA00022553"/>
    </source>
</evidence>
<dbReference type="InterPro" id="IPR008207">
    <property type="entry name" value="Sig_transdc_His_kin_Hpt_dom"/>
</dbReference>
<dbReference type="SUPFAM" id="SSF47384">
    <property type="entry name" value="Homodimeric domain of signal transducing histidine kinase"/>
    <property type="match status" value="1"/>
</dbReference>
<dbReference type="SUPFAM" id="SSF50341">
    <property type="entry name" value="CheW-like"/>
    <property type="match status" value="1"/>
</dbReference>
<dbReference type="InterPro" id="IPR036890">
    <property type="entry name" value="HATPase_C_sf"/>
</dbReference>
<keyword evidence="20" id="KW-1185">Reference proteome</keyword>
<dbReference type="InterPro" id="IPR004105">
    <property type="entry name" value="CheA-like_dim"/>
</dbReference>
<dbReference type="InterPro" id="IPR036061">
    <property type="entry name" value="CheW-like_dom_sf"/>
</dbReference>
<keyword evidence="6" id="KW-0145">Chemotaxis</keyword>
<comment type="catalytic activity">
    <reaction evidence="1">
        <text>ATP + protein L-histidine = ADP + protein N-phospho-L-histidine.</text>
        <dbReference type="EC" id="2.7.13.3"/>
    </reaction>
</comment>
<dbReference type="RefSeq" id="WP_114498902.1">
    <property type="nucleotide sequence ID" value="NZ_QPJW01000017.1"/>
</dbReference>
<keyword evidence="11" id="KW-0067">ATP-binding</keyword>
<dbReference type="PANTHER" id="PTHR43395:SF10">
    <property type="entry name" value="CHEMOTAXIS PROTEIN CHEA"/>
    <property type="match status" value="1"/>
</dbReference>
<accession>A0A369B3Z3</accession>
<dbReference type="GO" id="GO:0000155">
    <property type="term" value="F:phosphorelay sensor kinase activity"/>
    <property type="evidence" value="ECO:0007669"/>
    <property type="project" value="InterPro"/>
</dbReference>
<feature type="domain" description="HPt" evidence="18">
    <location>
        <begin position="1"/>
        <end position="102"/>
    </location>
</feature>
<dbReference type="Pfam" id="PF01627">
    <property type="entry name" value="Hpt"/>
    <property type="match status" value="1"/>
</dbReference>
<dbReference type="EMBL" id="QPJW01000017">
    <property type="protein sequence ID" value="RCX14434.1"/>
    <property type="molecule type" value="Genomic_DNA"/>
</dbReference>
<dbReference type="Gene3D" id="3.30.565.10">
    <property type="entry name" value="Histidine kinase-like ATPase, C-terminal domain"/>
    <property type="match status" value="1"/>
</dbReference>
<evidence type="ECO:0000256" key="4">
    <source>
        <dbReference type="ARBA" id="ARBA00021495"/>
    </source>
</evidence>
<dbReference type="Gene3D" id="3.30.70.1110">
    <property type="entry name" value="Histidine kinase CheA-like, P2 response regulator-binding domain"/>
    <property type="match status" value="1"/>
</dbReference>
<feature type="modified residue" description="Phosphohistidine" evidence="14">
    <location>
        <position position="45"/>
    </location>
</feature>
<dbReference type="OrthoDB" id="9803176at2"/>
<dbReference type="SMART" id="SM01231">
    <property type="entry name" value="H-kinase_dim"/>
    <property type="match status" value="1"/>
</dbReference>
<dbReference type="SMART" id="SM00260">
    <property type="entry name" value="CheW"/>
    <property type="match status" value="1"/>
</dbReference>
<feature type="compositionally biased region" description="Polar residues" evidence="15">
    <location>
        <begin position="286"/>
        <end position="295"/>
    </location>
</feature>
<evidence type="ECO:0000259" key="18">
    <source>
        <dbReference type="PROSITE" id="PS50894"/>
    </source>
</evidence>
<dbReference type="PROSITE" id="PS50851">
    <property type="entry name" value="CHEW"/>
    <property type="match status" value="1"/>
</dbReference>
<keyword evidence="7 14" id="KW-0597">Phosphoprotein</keyword>
<dbReference type="InterPro" id="IPR037052">
    <property type="entry name" value="CheA-like_P2_sf"/>
</dbReference>
<dbReference type="InterPro" id="IPR002545">
    <property type="entry name" value="CheW-lke_dom"/>
</dbReference>
<evidence type="ECO:0000256" key="1">
    <source>
        <dbReference type="ARBA" id="ARBA00000085"/>
    </source>
</evidence>
<evidence type="ECO:0000259" key="16">
    <source>
        <dbReference type="PROSITE" id="PS50109"/>
    </source>
</evidence>
<dbReference type="Gene3D" id="1.10.287.560">
    <property type="entry name" value="Histidine kinase CheA-like, homodimeric domain"/>
    <property type="match status" value="1"/>
</dbReference>
<dbReference type="InterPro" id="IPR003594">
    <property type="entry name" value="HATPase_dom"/>
</dbReference>
<feature type="region of interest" description="Disordered" evidence="15">
    <location>
        <begin position="272"/>
        <end position="295"/>
    </location>
</feature>
<keyword evidence="12" id="KW-0902">Two-component regulatory system</keyword>
<evidence type="ECO:0000256" key="13">
    <source>
        <dbReference type="ARBA" id="ARBA00035100"/>
    </source>
</evidence>
<dbReference type="Pfam" id="PF02895">
    <property type="entry name" value="H-kinase_dim"/>
    <property type="match status" value="1"/>
</dbReference>
<dbReference type="Pfam" id="PF07194">
    <property type="entry name" value="P2"/>
    <property type="match status" value="1"/>
</dbReference>
<dbReference type="Pfam" id="PF02518">
    <property type="entry name" value="HATPase_c"/>
    <property type="match status" value="1"/>
</dbReference>
<keyword evidence="9" id="KW-0547">Nucleotide-binding</keyword>
<evidence type="ECO:0000256" key="12">
    <source>
        <dbReference type="ARBA" id="ARBA00023012"/>
    </source>
</evidence>
<evidence type="ECO:0000256" key="6">
    <source>
        <dbReference type="ARBA" id="ARBA00022500"/>
    </source>
</evidence>
<dbReference type="InterPro" id="IPR010808">
    <property type="entry name" value="CheA_P2-bd"/>
</dbReference>
<comment type="subcellular location">
    <subcellularLocation>
        <location evidence="2">Cytoplasm</location>
    </subcellularLocation>
</comment>
<keyword evidence="10 19" id="KW-0418">Kinase</keyword>
<dbReference type="InterPro" id="IPR051315">
    <property type="entry name" value="Bact_Chemotaxis_CheA"/>
</dbReference>
<dbReference type="GO" id="GO:0006935">
    <property type="term" value="P:chemotaxis"/>
    <property type="evidence" value="ECO:0007669"/>
    <property type="project" value="UniProtKB-KW"/>
</dbReference>
<organism evidence="19 20">
    <name type="scientific">Fontibacillus phaseoli</name>
    <dbReference type="NCBI Taxonomy" id="1416533"/>
    <lineage>
        <taxon>Bacteria</taxon>
        <taxon>Bacillati</taxon>
        <taxon>Bacillota</taxon>
        <taxon>Bacilli</taxon>
        <taxon>Bacillales</taxon>
        <taxon>Paenibacillaceae</taxon>
        <taxon>Fontibacillus</taxon>
    </lineage>
</organism>
<comment type="caution">
    <text evidence="19">The sequence shown here is derived from an EMBL/GenBank/DDBJ whole genome shotgun (WGS) entry which is preliminary data.</text>
</comment>
<feature type="domain" description="CheW-like" evidence="17">
    <location>
        <begin position="552"/>
        <end position="686"/>
    </location>
</feature>
<dbReference type="CDD" id="cd16916">
    <property type="entry name" value="HATPase_CheA-like"/>
    <property type="match status" value="1"/>
</dbReference>
<gene>
    <name evidence="19" type="ORF">DFP94_11742</name>
</gene>
<proteinExistence type="predicted"/>
<dbReference type="SMART" id="SM00387">
    <property type="entry name" value="HATPase_c"/>
    <property type="match status" value="1"/>
</dbReference>
<dbReference type="PROSITE" id="PS50894">
    <property type="entry name" value="HPT"/>
    <property type="match status" value="1"/>
</dbReference>
<dbReference type="AlphaFoldDB" id="A0A369B3Z3"/>
<dbReference type="CDD" id="cd00731">
    <property type="entry name" value="CheA_reg"/>
    <property type="match status" value="1"/>
</dbReference>
<protein>
    <recommendedName>
        <fullName evidence="4">Chemotaxis protein CheA</fullName>
        <ecNumber evidence="3">2.7.13.3</ecNumber>
    </recommendedName>
</protein>
<evidence type="ECO:0000313" key="19">
    <source>
        <dbReference type="EMBL" id="RCX14434.1"/>
    </source>
</evidence>
<dbReference type="Gene3D" id="2.30.30.40">
    <property type="entry name" value="SH3 Domains"/>
    <property type="match status" value="1"/>
</dbReference>
<dbReference type="FunFam" id="3.30.565.10:FF:000016">
    <property type="entry name" value="Chemotaxis protein CheA, putative"/>
    <property type="match status" value="1"/>
</dbReference>
<comment type="function">
    <text evidence="13">Involved in the transmission of sensory signals from the chemoreceptors to the flagellar motors. CheA is autophosphorylated; it can transfer its phosphate group to either CheB or CheY.</text>
</comment>
<dbReference type="PANTHER" id="PTHR43395">
    <property type="entry name" value="SENSOR HISTIDINE KINASE CHEA"/>
    <property type="match status" value="1"/>
</dbReference>
<dbReference type="InterPro" id="IPR035891">
    <property type="entry name" value="CheY-binding_CheA"/>
</dbReference>